<keyword evidence="1" id="KW-0812">Transmembrane</keyword>
<name>A0AAW6T965_9MICO</name>
<evidence type="ECO:0000256" key="1">
    <source>
        <dbReference type="SAM" id="Phobius"/>
    </source>
</evidence>
<dbReference type="Pfam" id="PF10067">
    <property type="entry name" value="DUF2306"/>
    <property type="match status" value="1"/>
</dbReference>
<dbReference type="AlphaFoldDB" id="A0AAW6T965"/>
<organism evidence="2 3">
    <name type="scientific">Ruicaihuangia caeni</name>
    <dbReference type="NCBI Taxonomy" id="3042517"/>
    <lineage>
        <taxon>Bacteria</taxon>
        <taxon>Bacillati</taxon>
        <taxon>Actinomycetota</taxon>
        <taxon>Actinomycetes</taxon>
        <taxon>Micrococcales</taxon>
        <taxon>Microbacteriaceae</taxon>
        <taxon>Ruicaihuangia</taxon>
    </lineage>
</organism>
<dbReference type="InterPro" id="IPR018750">
    <property type="entry name" value="DUF2306_membrane"/>
</dbReference>
<dbReference type="EMBL" id="JASATX010000001">
    <property type="protein sequence ID" value="MDI2098313.1"/>
    <property type="molecule type" value="Genomic_DNA"/>
</dbReference>
<gene>
    <name evidence="2" type="ORF">QF206_04945</name>
</gene>
<comment type="caution">
    <text evidence="2">The sequence shown here is derived from an EMBL/GenBank/DDBJ whole genome shotgun (WGS) entry which is preliminary data.</text>
</comment>
<dbReference type="RefSeq" id="WP_281488055.1">
    <property type="nucleotide sequence ID" value="NZ_JASATX010000001.1"/>
</dbReference>
<keyword evidence="1" id="KW-0472">Membrane</keyword>
<keyword evidence="1" id="KW-1133">Transmembrane helix</keyword>
<evidence type="ECO:0000313" key="3">
    <source>
        <dbReference type="Proteomes" id="UP001321506"/>
    </source>
</evidence>
<evidence type="ECO:0000313" key="2">
    <source>
        <dbReference type="EMBL" id="MDI2098313.1"/>
    </source>
</evidence>
<feature type="transmembrane region" description="Helical" evidence="1">
    <location>
        <begin position="128"/>
        <end position="150"/>
    </location>
</feature>
<feature type="transmembrane region" description="Helical" evidence="1">
    <location>
        <begin position="64"/>
        <end position="85"/>
    </location>
</feature>
<keyword evidence="3" id="KW-1185">Reference proteome</keyword>
<feature type="transmembrane region" description="Helical" evidence="1">
    <location>
        <begin position="39"/>
        <end position="58"/>
    </location>
</feature>
<dbReference type="Proteomes" id="UP001321506">
    <property type="component" value="Unassembled WGS sequence"/>
</dbReference>
<reference evidence="2 3" key="1">
    <citation type="submission" date="2023-04" db="EMBL/GenBank/DDBJ databases">
        <title>Klugiella caeni sp. nov. isolated from the sludge of biochemical tank.</title>
        <authorList>
            <person name="Geng K."/>
        </authorList>
    </citation>
    <scope>NUCLEOTIDE SEQUENCE [LARGE SCALE GENOMIC DNA]</scope>
    <source>
        <strain evidence="2 3">YN-L-19</strain>
    </source>
</reference>
<sequence>MLDRWDPLILVHAVAATYALGFGVVQIFRRRKGDRPHRIVGWTWVVAMALVITTSFGIRTINGGFGWLHALSLFTAFTVTMGIIAARRHRVKSHRSFLLGSYFGLLGALIGVVAVPDRRIPDTAVHHPWLVAAFIAAIALTAAASVWGIVNLPARGPKKAAGQVSESTAENSEALPR</sequence>
<accession>A0AAW6T965</accession>
<protein>
    <submittedName>
        <fullName evidence="2">DUF2306 domain-containing protein</fullName>
    </submittedName>
</protein>
<feature type="transmembrane region" description="Helical" evidence="1">
    <location>
        <begin position="6"/>
        <end position="27"/>
    </location>
</feature>
<feature type="transmembrane region" description="Helical" evidence="1">
    <location>
        <begin position="97"/>
        <end position="116"/>
    </location>
</feature>
<proteinExistence type="predicted"/>